<name>A0A398BJ22_9BACI</name>
<protein>
    <recommendedName>
        <fullName evidence="3">HNH endonuclease</fullName>
    </recommendedName>
</protein>
<dbReference type="OrthoDB" id="2944078at2"/>
<dbReference type="EMBL" id="QWVT01000001">
    <property type="protein sequence ID" value="RID89011.1"/>
    <property type="molecule type" value="Genomic_DNA"/>
</dbReference>
<evidence type="ECO:0000313" key="1">
    <source>
        <dbReference type="EMBL" id="RID89011.1"/>
    </source>
</evidence>
<proteinExistence type="predicted"/>
<comment type="caution">
    <text evidence="1">The sequence shown here is derived from an EMBL/GenBank/DDBJ whole genome shotgun (WGS) entry which is preliminary data.</text>
</comment>
<gene>
    <name evidence="1" type="ORF">D1970_00475</name>
</gene>
<evidence type="ECO:0000313" key="2">
    <source>
        <dbReference type="Proteomes" id="UP000265816"/>
    </source>
</evidence>
<dbReference type="AlphaFoldDB" id="A0A398BJ22"/>
<dbReference type="RefSeq" id="WP_119110923.1">
    <property type="nucleotide sequence ID" value="NZ_CBCSEO010000001.1"/>
</dbReference>
<organism evidence="1 2">
    <name type="scientific">Mesobacillus zeae</name>
    <dbReference type="NCBI Taxonomy" id="1917180"/>
    <lineage>
        <taxon>Bacteria</taxon>
        <taxon>Bacillati</taxon>
        <taxon>Bacillota</taxon>
        <taxon>Bacilli</taxon>
        <taxon>Bacillales</taxon>
        <taxon>Bacillaceae</taxon>
        <taxon>Mesobacillus</taxon>
    </lineage>
</organism>
<keyword evidence="2" id="KW-1185">Reference proteome</keyword>
<sequence length="308" mass="35439">MALADSLVSEIQDLLDAGHSKSKTADILGLNHKQVIRVMDKYSLEIYTPFDSDYLPEAKQEIDEFYAEDLLEKLCDIAFDDLRVNISECLEEEFESVGGYINQKYGSIFKYLDKNGKSALSECIYASCGNCGVEYNLTKYQRKNGRLYGLVLSECNKCRSERIKYYYQTNPDAFKRVQHTRRARPNSLPHDITLDELRISKEAFNNSCVLTGSTNTQLDHVIPIAIGHGGSTYGNMVPLRPDLNHSKNDSNIFEWFEANRQRFELPQERFDNLIDWLASAKAMTVEDYRDYVYWCHANPRNIDESEAI</sequence>
<evidence type="ECO:0008006" key="3">
    <source>
        <dbReference type="Google" id="ProtNLM"/>
    </source>
</evidence>
<dbReference type="Proteomes" id="UP000265816">
    <property type="component" value="Unassembled WGS sequence"/>
</dbReference>
<accession>A0A398BJ22</accession>
<reference evidence="1 2" key="1">
    <citation type="submission" date="2018-08" db="EMBL/GenBank/DDBJ databases">
        <title>Bacillus jemisoniae sp. nov., Bacillus chryseoplanitiae sp. nov., Bacillus resnikiae sp. nov., and Bacillus frankliniae sp. nov., isolated from Viking spacecraft and associated surfaces.</title>
        <authorList>
            <person name="Seuylemezian A."/>
            <person name="Vaishampayan P."/>
        </authorList>
    </citation>
    <scope>NUCLEOTIDE SEQUENCE [LARGE SCALE GENOMIC DNA]</scope>
    <source>
        <strain evidence="1 2">JJ-247</strain>
    </source>
</reference>
<dbReference type="Gene3D" id="1.10.30.50">
    <property type="match status" value="1"/>
</dbReference>